<accession>A0A3Q3B1B5</accession>
<feature type="signal peptide" evidence="3">
    <location>
        <begin position="1"/>
        <end position="24"/>
    </location>
</feature>
<dbReference type="PANTHER" id="PTHR28645">
    <property type="entry name" value="TRANSMEMBRANE PROTEIN 119"/>
    <property type="match status" value="1"/>
</dbReference>
<dbReference type="GO" id="GO:0030501">
    <property type="term" value="P:positive regulation of bone mineralization"/>
    <property type="evidence" value="ECO:0007669"/>
    <property type="project" value="TreeGrafter"/>
</dbReference>
<feature type="transmembrane region" description="Helical" evidence="2">
    <location>
        <begin position="98"/>
        <end position="121"/>
    </location>
</feature>
<dbReference type="GeneTree" id="ENSGT00990000203753"/>
<feature type="region of interest" description="Disordered" evidence="1">
    <location>
        <begin position="317"/>
        <end position="349"/>
    </location>
</feature>
<reference evidence="4" key="2">
    <citation type="submission" date="2025-09" db="UniProtKB">
        <authorList>
            <consortium name="Ensembl"/>
        </authorList>
    </citation>
    <scope>IDENTIFICATION</scope>
</reference>
<feature type="compositionally biased region" description="Basic and acidic residues" evidence="1">
    <location>
        <begin position="186"/>
        <end position="201"/>
    </location>
</feature>
<feature type="compositionally biased region" description="Basic and acidic residues" evidence="1">
    <location>
        <begin position="154"/>
        <end position="165"/>
    </location>
</feature>
<dbReference type="STRING" id="37003.ENSKMAP00000022666"/>
<evidence type="ECO:0000256" key="1">
    <source>
        <dbReference type="SAM" id="MobiDB-lite"/>
    </source>
</evidence>
<feature type="region of interest" description="Disordered" evidence="1">
    <location>
        <begin position="130"/>
        <end position="269"/>
    </location>
</feature>
<keyword evidence="2" id="KW-0812">Transmembrane</keyword>
<keyword evidence="3" id="KW-0732">Signal</keyword>
<evidence type="ECO:0000256" key="3">
    <source>
        <dbReference type="SAM" id="SignalP"/>
    </source>
</evidence>
<evidence type="ECO:0000313" key="5">
    <source>
        <dbReference type="Proteomes" id="UP000264800"/>
    </source>
</evidence>
<dbReference type="GO" id="GO:0001503">
    <property type="term" value="P:ossification"/>
    <property type="evidence" value="ECO:0007669"/>
    <property type="project" value="InterPro"/>
</dbReference>
<dbReference type="GO" id="GO:0045669">
    <property type="term" value="P:positive regulation of osteoblast differentiation"/>
    <property type="evidence" value="ECO:0007669"/>
    <property type="project" value="TreeGrafter"/>
</dbReference>
<dbReference type="InterPro" id="IPR031453">
    <property type="entry name" value="TMEM119"/>
</dbReference>
<dbReference type="Pfam" id="PF15724">
    <property type="entry name" value="TMEM119"/>
    <property type="match status" value="1"/>
</dbReference>
<keyword evidence="2" id="KW-0472">Membrane</keyword>
<evidence type="ECO:0000313" key="4">
    <source>
        <dbReference type="Ensembl" id="ENSKMAP00000022666.1"/>
    </source>
</evidence>
<reference evidence="4" key="1">
    <citation type="submission" date="2025-08" db="UniProtKB">
        <authorList>
            <consortium name="Ensembl"/>
        </authorList>
    </citation>
    <scope>IDENTIFICATION</scope>
</reference>
<name>A0A3Q3B1B5_KRYMA</name>
<evidence type="ECO:0008006" key="6">
    <source>
        <dbReference type="Google" id="ProtNLM"/>
    </source>
</evidence>
<dbReference type="GO" id="GO:0033690">
    <property type="term" value="P:positive regulation of osteoblast proliferation"/>
    <property type="evidence" value="ECO:0007669"/>
    <property type="project" value="TreeGrafter"/>
</dbReference>
<proteinExistence type="predicted"/>
<feature type="compositionally biased region" description="Basic and acidic residues" evidence="1">
    <location>
        <begin position="334"/>
        <end position="343"/>
    </location>
</feature>
<protein>
    <recommendedName>
        <fullName evidence="6">Transmembrane protein 119a</fullName>
    </recommendedName>
</protein>
<feature type="chain" id="PRO_5018568127" description="Transmembrane protein 119a" evidence="3">
    <location>
        <begin position="25"/>
        <end position="361"/>
    </location>
</feature>
<dbReference type="GO" id="GO:0005886">
    <property type="term" value="C:plasma membrane"/>
    <property type="evidence" value="ECO:0007669"/>
    <property type="project" value="TreeGrafter"/>
</dbReference>
<dbReference type="Ensembl" id="ENSKMAT00000022955.1">
    <property type="protein sequence ID" value="ENSKMAP00000022666.1"/>
    <property type="gene ID" value="ENSKMAG00000016832.1"/>
</dbReference>
<organism evidence="4 5">
    <name type="scientific">Kryptolebias marmoratus</name>
    <name type="common">Mangrove killifish</name>
    <name type="synonym">Rivulus marmoratus</name>
    <dbReference type="NCBI Taxonomy" id="37003"/>
    <lineage>
        <taxon>Eukaryota</taxon>
        <taxon>Metazoa</taxon>
        <taxon>Chordata</taxon>
        <taxon>Craniata</taxon>
        <taxon>Vertebrata</taxon>
        <taxon>Euteleostomi</taxon>
        <taxon>Actinopterygii</taxon>
        <taxon>Neopterygii</taxon>
        <taxon>Teleostei</taxon>
        <taxon>Neoteleostei</taxon>
        <taxon>Acanthomorphata</taxon>
        <taxon>Ovalentaria</taxon>
        <taxon>Atherinomorphae</taxon>
        <taxon>Cyprinodontiformes</taxon>
        <taxon>Rivulidae</taxon>
        <taxon>Kryptolebias</taxon>
    </lineage>
</organism>
<dbReference type="AlphaFoldDB" id="A0A3Q3B1B5"/>
<keyword evidence="2" id="KW-1133">Transmembrane helix</keyword>
<feature type="compositionally biased region" description="Polar residues" evidence="1">
    <location>
        <begin position="257"/>
        <end position="268"/>
    </location>
</feature>
<sequence length="361" mass="39725">MTSHLVFHATCVTLLWLCCSLSHSTPLFYNISVDGSGDEAELELIFPTSFSTRAPVHLTVVTEPPSFTTTVTNTITTTMIRLKDFVLTRVVDFLQENLLIIIVVTSLLIVMVFIICCASAMSHKRKLEAYKPLPNPPRKNMAKKTGGSKPSGEPQEKPYAVDHVKRVQTLSSASPKHLRTPSKALVGERGREVRSSPREQADQPPSEPPSIADTFRPVGELHFLPGPALSIRSGQPAGPEYQQQLPKNSPRERLRQPASSQIRGSDQQPVGVRVRHFVSLPLVTEQQTEDGYRPCVQRASPSGSPAAVEPLGRVYLSTRPAATREDTPLGPRLSGDREADRTGLRRKQGRVAAEAFKAIRF</sequence>
<dbReference type="Proteomes" id="UP000264800">
    <property type="component" value="Unplaced"/>
</dbReference>
<keyword evidence="5" id="KW-1185">Reference proteome</keyword>
<evidence type="ECO:0000256" key="2">
    <source>
        <dbReference type="SAM" id="Phobius"/>
    </source>
</evidence>
<dbReference type="PANTHER" id="PTHR28645:SF1">
    <property type="entry name" value="TRANSMEMBRANE PROTEIN 119"/>
    <property type="match status" value="1"/>
</dbReference>